<dbReference type="Proteomes" id="UP000694941">
    <property type="component" value="Unplaced"/>
</dbReference>
<evidence type="ECO:0000256" key="5">
    <source>
        <dbReference type="ARBA" id="ARBA00036943"/>
    </source>
</evidence>
<reference evidence="10 11" key="1">
    <citation type="submission" date="2025-05" db="UniProtKB">
        <authorList>
            <consortium name="RefSeq"/>
        </authorList>
    </citation>
    <scope>IDENTIFICATION</scope>
    <source>
        <tissue evidence="10 11">Muscle</tissue>
    </source>
</reference>
<keyword evidence="9" id="KW-1185">Reference proteome</keyword>
<evidence type="ECO:0000256" key="4">
    <source>
        <dbReference type="ARBA" id="ARBA00023235"/>
    </source>
</evidence>
<dbReference type="PANTHER" id="PTHR21600">
    <property type="entry name" value="MITOCHONDRIAL RNA PSEUDOURIDINE SYNTHASE"/>
    <property type="match status" value="1"/>
</dbReference>
<accession>A0ABM1SGE6</accession>
<dbReference type="RefSeq" id="XP_022242701.1">
    <property type="nucleotide sequence ID" value="XM_022386993.1"/>
</dbReference>
<protein>
    <recommendedName>
        <fullName evidence="6">Pseudouridylate synthase RPUSD4, mitochondrial</fullName>
    </recommendedName>
    <alternativeName>
        <fullName evidence="7">RNA pseudouridylate synthase domain-containing protein 4</fullName>
    </alternativeName>
</protein>
<name>A0ABM1SGE6_LIMPO</name>
<evidence type="ECO:0000256" key="1">
    <source>
        <dbReference type="ARBA" id="ARBA00001166"/>
    </source>
</evidence>
<dbReference type="Gene3D" id="3.30.2350.10">
    <property type="entry name" value="Pseudouridine synthase"/>
    <property type="match status" value="1"/>
</dbReference>
<dbReference type="SUPFAM" id="SSF55120">
    <property type="entry name" value="Pseudouridine synthase"/>
    <property type="match status" value="1"/>
</dbReference>
<gene>
    <name evidence="10 11" type="primary">LOC106460295</name>
</gene>
<evidence type="ECO:0000256" key="3">
    <source>
        <dbReference type="ARBA" id="ARBA00010876"/>
    </source>
</evidence>
<dbReference type="GeneID" id="106460295"/>
<dbReference type="InterPro" id="IPR020103">
    <property type="entry name" value="PsdUridine_synth_cat_dom_sf"/>
</dbReference>
<comment type="catalytic activity">
    <reaction evidence="2">
        <text>uridine in 5S rRNA = pseudouridine in 5S rRNA</text>
        <dbReference type="Rhea" id="RHEA:47036"/>
        <dbReference type="Rhea" id="RHEA-COMP:11730"/>
        <dbReference type="Rhea" id="RHEA-COMP:11731"/>
        <dbReference type="ChEBI" id="CHEBI:65314"/>
        <dbReference type="ChEBI" id="CHEBI:65315"/>
    </reaction>
</comment>
<dbReference type="InterPro" id="IPR006145">
    <property type="entry name" value="PsdUridine_synth_RsuA/RluA"/>
</dbReference>
<dbReference type="Pfam" id="PF00849">
    <property type="entry name" value="PseudoU_synth_2"/>
    <property type="match status" value="1"/>
</dbReference>
<dbReference type="RefSeq" id="XP_013775440.1">
    <property type="nucleotide sequence ID" value="XM_013919986.2"/>
</dbReference>
<dbReference type="InterPro" id="IPR050188">
    <property type="entry name" value="RluA_PseudoU_synthase"/>
</dbReference>
<feature type="domain" description="Pseudouridine synthase RsuA/RluA-like" evidence="8">
    <location>
        <begin position="73"/>
        <end position="259"/>
    </location>
</feature>
<evidence type="ECO:0000259" key="8">
    <source>
        <dbReference type="Pfam" id="PF00849"/>
    </source>
</evidence>
<evidence type="ECO:0000256" key="6">
    <source>
        <dbReference type="ARBA" id="ARBA00039953"/>
    </source>
</evidence>
<evidence type="ECO:0000256" key="2">
    <source>
        <dbReference type="ARBA" id="ARBA00001896"/>
    </source>
</evidence>
<organism evidence="9 11">
    <name type="scientific">Limulus polyphemus</name>
    <name type="common">Atlantic horseshoe crab</name>
    <dbReference type="NCBI Taxonomy" id="6850"/>
    <lineage>
        <taxon>Eukaryota</taxon>
        <taxon>Metazoa</taxon>
        <taxon>Ecdysozoa</taxon>
        <taxon>Arthropoda</taxon>
        <taxon>Chelicerata</taxon>
        <taxon>Merostomata</taxon>
        <taxon>Xiphosura</taxon>
        <taxon>Limulidae</taxon>
        <taxon>Limulus</taxon>
    </lineage>
</organism>
<comment type="catalytic activity">
    <reaction evidence="5">
        <text>a uridine in tRNA = a pseudouridine in tRNA</text>
        <dbReference type="Rhea" id="RHEA:54572"/>
        <dbReference type="Rhea" id="RHEA-COMP:13339"/>
        <dbReference type="Rhea" id="RHEA-COMP:13934"/>
        <dbReference type="ChEBI" id="CHEBI:65314"/>
        <dbReference type="ChEBI" id="CHEBI:65315"/>
    </reaction>
</comment>
<sequence>MWTPIKLQKNVLCKFLWNTQRCISVKRNKLKDAEGCITSLPSNHCYTNLYPWKHKDEFIEYMVKSIVYNNDGLIVVNKPYGVPIYKHNVQANENKSTVTQTVLSSSQVECPYVLEDALEALKSHLQYTDLKIVKSAERYMSGIVLLAATEKVAQKIRKAITSSKTRKQPFMNYWAITKGYPDPAILEERVGIKLIEVGQESNKQPIIVKKFSKKEVLNTKVRPVNVEFRTICINKPLSSCLLEITTSSVKWHFLRVYLANKVSCVLGDTLYSSRVRQILGQPFTISPYNTAAYDIQSLPNEVCSRLKIPTGIKGHTLVPVMLHHQSFLLPDFVSKGQDLLISALPPSHFLWTCSQLDILPESNLMVECSVT</sequence>
<comment type="similarity">
    <text evidence="3">Belongs to the pseudouridine synthase RluA family.</text>
</comment>
<evidence type="ECO:0000313" key="10">
    <source>
        <dbReference type="RefSeq" id="XP_013775440.1"/>
    </source>
</evidence>
<evidence type="ECO:0000313" key="11">
    <source>
        <dbReference type="RefSeq" id="XP_022242701.1"/>
    </source>
</evidence>
<proteinExistence type="inferred from homology"/>
<dbReference type="PANTHER" id="PTHR21600:SF83">
    <property type="entry name" value="PSEUDOURIDYLATE SYNTHASE RPUSD4, MITOCHONDRIAL"/>
    <property type="match status" value="1"/>
</dbReference>
<evidence type="ECO:0000313" key="9">
    <source>
        <dbReference type="Proteomes" id="UP000694941"/>
    </source>
</evidence>
<keyword evidence="4" id="KW-0413">Isomerase</keyword>
<evidence type="ECO:0000256" key="7">
    <source>
        <dbReference type="ARBA" id="ARBA00041563"/>
    </source>
</evidence>
<comment type="catalytic activity">
    <reaction evidence="1">
        <text>a uridine in mRNA = a pseudouridine in mRNA</text>
        <dbReference type="Rhea" id="RHEA:56644"/>
        <dbReference type="Rhea" id="RHEA-COMP:14658"/>
        <dbReference type="Rhea" id="RHEA-COMP:14659"/>
        <dbReference type="ChEBI" id="CHEBI:65314"/>
        <dbReference type="ChEBI" id="CHEBI:65315"/>
    </reaction>
</comment>